<dbReference type="NCBIfam" id="NF038029">
    <property type="entry name" value="LP_plasma"/>
    <property type="match status" value="1"/>
</dbReference>
<dbReference type="InterPro" id="IPR054816">
    <property type="entry name" value="Lipoprotein_mollicutes-type_CS"/>
</dbReference>
<dbReference type="OrthoDB" id="388967at2"/>
<dbReference type="AlphaFoldDB" id="A0A6I6C5K9"/>
<sequence>MKKLLSLLGAMGLVATSGSVAVACNKGDKNTTTKDLSTIKGDDLKLTPETNTKEAAVTAAVAKIKAKLSVDVVLDTDFTVGEKDFTEATSKAAGSLKITAKSGSKVLTEGKTVTFSLAFKAEGTTKPVMALSDKDSKIKNNAVEIAMPQSGNGTIEVIITVTNPVAEKVVTVSVAEQSEDKLSAGEVSAVPDQSGQFKVTLTSKDKISEAVNVTFNYEGADAVVLAVTASERASQ</sequence>
<accession>A0A6I6C5K9</accession>
<dbReference type="InterPro" id="IPR007880">
    <property type="entry name" value="Spiralin"/>
</dbReference>
<evidence type="ECO:0000256" key="1">
    <source>
        <dbReference type="SAM" id="SignalP"/>
    </source>
</evidence>
<evidence type="ECO:0000313" key="3">
    <source>
        <dbReference type="Proteomes" id="UP000424468"/>
    </source>
</evidence>
<name>A0A6I6C5K9_9MOLU</name>
<proteinExistence type="predicted"/>
<reference evidence="2 3" key="1">
    <citation type="submission" date="2019-11" db="EMBL/GenBank/DDBJ databases">
        <title>Complete genome sequence of Spiroplasma tabanidicola TAUS-1 (DSM 22603).</title>
        <authorList>
            <person name="Huang C.-T."/>
            <person name="Lin Y.-C."/>
            <person name="Kuo C.-H."/>
        </authorList>
    </citation>
    <scope>NUCLEOTIDE SEQUENCE [LARGE SCALE GENOMIC DNA]</scope>
    <source>
        <strain evidence="2 3">TAUS-1</strain>
    </source>
</reference>
<protein>
    <recommendedName>
        <fullName evidence="4">Spiralin</fullName>
    </recommendedName>
</protein>
<evidence type="ECO:0008006" key="4">
    <source>
        <dbReference type="Google" id="ProtNLM"/>
    </source>
</evidence>
<keyword evidence="1" id="KW-0732">Signal</keyword>
<feature type="chain" id="PRO_5026230399" description="Spiralin" evidence="1">
    <location>
        <begin position="23"/>
        <end position="235"/>
    </location>
</feature>
<dbReference type="KEGG" id="stab:STABA_v1c00530"/>
<feature type="signal peptide" evidence="1">
    <location>
        <begin position="1"/>
        <end position="22"/>
    </location>
</feature>
<dbReference type="RefSeq" id="WP_156005356.1">
    <property type="nucleotide sequence ID" value="NZ_CP046276.1"/>
</dbReference>
<dbReference type="Proteomes" id="UP000424468">
    <property type="component" value="Chromosome"/>
</dbReference>
<dbReference type="Pfam" id="PF05215">
    <property type="entry name" value="Spiralin"/>
    <property type="match status" value="1"/>
</dbReference>
<organism evidence="2 3">
    <name type="scientific">Spiroplasma tabanidicola</name>
    <dbReference type="NCBI Taxonomy" id="324079"/>
    <lineage>
        <taxon>Bacteria</taxon>
        <taxon>Bacillati</taxon>
        <taxon>Mycoplasmatota</taxon>
        <taxon>Mollicutes</taxon>
        <taxon>Entomoplasmatales</taxon>
        <taxon>Spiroplasmataceae</taxon>
        <taxon>Spiroplasma</taxon>
    </lineage>
</organism>
<keyword evidence="3" id="KW-1185">Reference proteome</keyword>
<gene>
    <name evidence="2" type="ORF">STABA_v1c00530</name>
</gene>
<dbReference type="EMBL" id="CP046276">
    <property type="protein sequence ID" value="QGS51420.1"/>
    <property type="molecule type" value="Genomic_DNA"/>
</dbReference>
<dbReference type="GO" id="GO:0016020">
    <property type="term" value="C:membrane"/>
    <property type="evidence" value="ECO:0007669"/>
    <property type="project" value="InterPro"/>
</dbReference>
<evidence type="ECO:0000313" key="2">
    <source>
        <dbReference type="EMBL" id="QGS51420.1"/>
    </source>
</evidence>
<dbReference type="PROSITE" id="PS51257">
    <property type="entry name" value="PROKAR_LIPOPROTEIN"/>
    <property type="match status" value="1"/>
</dbReference>
<dbReference type="NCBIfam" id="NF045726">
    <property type="entry name" value="XXplasma_LP"/>
    <property type="match status" value="1"/>
</dbReference>